<evidence type="ECO:0000313" key="5">
    <source>
        <dbReference type="EMBL" id="PJZ84267.1"/>
    </source>
</evidence>
<dbReference type="Pfam" id="PF12625">
    <property type="entry name" value="Arabinose_bd"/>
    <property type="match status" value="1"/>
</dbReference>
<keyword evidence="1" id="KW-0805">Transcription regulation</keyword>
<dbReference type="OrthoDB" id="345425at2"/>
<proteinExistence type="predicted"/>
<dbReference type="PRINTS" id="PR00032">
    <property type="entry name" value="HTHARAC"/>
</dbReference>
<dbReference type="PANTHER" id="PTHR47894:SF1">
    <property type="entry name" value="HTH-TYPE TRANSCRIPTIONAL REGULATOR VQSM"/>
    <property type="match status" value="1"/>
</dbReference>
<organism evidence="5 6">
    <name type="scientific">Leptospira harrisiae</name>
    <dbReference type="NCBI Taxonomy" id="2023189"/>
    <lineage>
        <taxon>Bacteria</taxon>
        <taxon>Pseudomonadati</taxon>
        <taxon>Spirochaetota</taxon>
        <taxon>Spirochaetia</taxon>
        <taxon>Leptospirales</taxon>
        <taxon>Leptospiraceae</taxon>
        <taxon>Leptospira</taxon>
    </lineage>
</organism>
<dbReference type="InterPro" id="IPR009057">
    <property type="entry name" value="Homeodomain-like_sf"/>
</dbReference>
<reference evidence="5 6" key="1">
    <citation type="submission" date="2017-07" db="EMBL/GenBank/DDBJ databases">
        <title>Leptospira spp. isolated from tropical soils.</title>
        <authorList>
            <person name="Thibeaux R."/>
            <person name="Iraola G."/>
            <person name="Ferres I."/>
            <person name="Bierque E."/>
            <person name="Girault D."/>
            <person name="Soupe-Gilbert M.-E."/>
            <person name="Picardeau M."/>
            <person name="Goarant C."/>
        </authorList>
    </citation>
    <scope>NUCLEOTIDE SEQUENCE [LARGE SCALE GENOMIC DNA]</scope>
    <source>
        <strain evidence="5 6">FH2-B-A1</strain>
    </source>
</reference>
<sequence length="343" mass="39844">MDLILKTNGKLPKLRSINSIAHSIELLKSQKIPIQKIIEGTKLSPNDLFNPEKYIQTEEELLLLRNIKRVTQIPELGLLLGKEYHIGLMGDLGMAVMLSNTLMEALELLFKYTELTLTYFEYELSVKEGLIYLKAKEIFDLNDLQIFLCEREFSSIFRICSDLLGKQIKINLISLAYSKPKYANLYKEIFNCPIEFGKQKNLFIIDANYLFQQLPKANVLLQKKYAINCFEQYKKQIAVESFSEKVNSGLITYGNQNNMEKIAEKMKISTRTLRRRLKKEGYSYKHIVNGILKQEAFQLLESTNLSIEKISEKLGYSDPTNFYHAFKNWTGTTPKKFRENLKN</sequence>
<dbReference type="InterPro" id="IPR018060">
    <property type="entry name" value="HTH_AraC"/>
</dbReference>
<dbReference type="GO" id="GO:0000976">
    <property type="term" value="F:transcription cis-regulatory region binding"/>
    <property type="evidence" value="ECO:0007669"/>
    <property type="project" value="TreeGrafter"/>
</dbReference>
<dbReference type="GO" id="GO:0005829">
    <property type="term" value="C:cytosol"/>
    <property type="evidence" value="ECO:0007669"/>
    <property type="project" value="TreeGrafter"/>
</dbReference>
<evidence type="ECO:0000313" key="6">
    <source>
        <dbReference type="Proteomes" id="UP000232145"/>
    </source>
</evidence>
<accession>A0A2N0AJ20</accession>
<evidence type="ECO:0000259" key="4">
    <source>
        <dbReference type="PROSITE" id="PS01124"/>
    </source>
</evidence>
<dbReference type="GO" id="GO:0003700">
    <property type="term" value="F:DNA-binding transcription factor activity"/>
    <property type="evidence" value="ECO:0007669"/>
    <property type="project" value="InterPro"/>
</dbReference>
<dbReference type="Proteomes" id="UP000232145">
    <property type="component" value="Unassembled WGS sequence"/>
</dbReference>
<evidence type="ECO:0000256" key="2">
    <source>
        <dbReference type="ARBA" id="ARBA00023125"/>
    </source>
</evidence>
<dbReference type="SMART" id="SM00342">
    <property type="entry name" value="HTH_ARAC"/>
    <property type="match status" value="1"/>
</dbReference>
<gene>
    <name evidence="5" type="ORF">CH364_13180</name>
</gene>
<dbReference type="EMBL" id="NPDX01000003">
    <property type="protein sequence ID" value="PJZ84267.1"/>
    <property type="molecule type" value="Genomic_DNA"/>
</dbReference>
<dbReference type="PROSITE" id="PS01124">
    <property type="entry name" value="HTH_ARAC_FAMILY_2"/>
    <property type="match status" value="1"/>
</dbReference>
<feature type="domain" description="HTH araC/xylS-type" evidence="4">
    <location>
        <begin position="258"/>
        <end position="340"/>
    </location>
</feature>
<dbReference type="AlphaFoldDB" id="A0A2N0AJ20"/>
<dbReference type="SUPFAM" id="SSF46689">
    <property type="entry name" value="Homeodomain-like"/>
    <property type="match status" value="1"/>
</dbReference>
<dbReference type="PANTHER" id="PTHR47894">
    <property type="entry name" value="HTH-TYPE TRANSCRIPTIONAL REGULATOR GADX"/>
    <property type="match status" value="1"/>
</dbReference>
<comment type="caution">
    <text evidence="5">The sequence shown here is derived from an EMBL/GenBank/DDBJ whole genome shotgun (WGS) entry which is preliminary data.</text>
</comment>
<dbReference type="Gene3D" id="1.10.10.60">
    <property type="entry name" value="Homeodomain-like"/>
    <property type="match status" value="1"/>
</dbReference>
<dbReference type="InterPro" id="IPR032687">
    <property type="entry name" value="AraC-type_N"/>
</dbReference>
<evidence type="ECO:0000256" key="1">
    <source>
        <dbReference type="ARBA" id="ARBA00023015"/>
    </source>
</evidence>
<keyword evidence="6" id="KW-1185">Reference proteome</keyword>
<keyword evidence="2" id="KW-0238">DNA-binding</keyword>
<evidence type="ECO:0000256" key="3">
    <source>
        <dbReference type="ARBA" id="ARBA00023163"/>
    </source>
</evidence>
<dbReference type="RefSeq" id="WP_100744459.1">
    <property type="nucleotide sequence ID" value="NZ_NPDW01000002.1"/>
</dbReference>
<dbReference type="InterPro" id="IPR020449">
    <property type="entry name" value="Tscrpt_reg_AraC-type_HTH"/>
</dbReference>
<protein>
    <recommendedName>
        <fullName evidence="4">HTH araC/xylS-type domain-containing protein</fullName>
    </recommendedName>
</protein>
<dbReference type="Pfam" id="PF12833">
    <property type="entry name" value="HTH_18"/>
    <property type="match status" value="1"/>
</dbReference>
<keyword evidence="3" id="KW-0804">Transcription</keyword>
<name>A0A2N0AJ20_9LEPT</name>